<comment type="caution">
    <text evidence="2">The sequence shown here is derived from an EMBL/GenBank/DDBJ whole genome shotgun (WGS) entry which is preliminary data.</text>
</comment>
<accession>A0A9C7UNN9</accession>
<feature type="domain" description="Nudix hydrolase" evidence="1">
    <location>
        <begin position="40"/>
        <end position="176"/>
    </location>
</feature>
<dbReference type="OrthoDB" id="5132at2759"/>
<dbReference type="AlphaFoldDB" id="A0A9C7UNN9"/>
<organism evidence="2 3">
    <name type="scientific">Galdieria partita</name>
    <dbReference type="NCBI Taxonomy" id="83374"/>
    <lineage>
        <taxon>Eukaryota</taxon>
        <taxon>Rhodophyta</taxon>
        <taxon>Bangiophyceae</taxon>
        <taxon>Galdieriales</taxon>
        <taxon>Galdieriaceae</taxon>
        <taxon>Galdieria</taxon>
    </lineage>
</organism>
<gene>
    <name evidence="2" type="ORF">GpartN1_g1819.t1</name>
</gene>
<dbReference type="SUPFAM" id="SSF55811">
    <property type="entry name" value="Nudix"/>
    <property type="match status" value="1"/>
</dbReference>
<dbReference type="Pfam" id="PF00293">
    <property type="entry name" value="NUDIX"/>
    <property type="match status" value="1"/>
</dbReference>
<evidence type="ECO:0000259" key="1">
    <source>
        <dbReference type="PROSITE" id="PS51462"/>
    </source>
</evidence>
<proteinExistence type="predicted"/>
<dbReference type="InterPro" id="IPR015797">
    <property type="entry name" value="NUDIX_hydrolase-like_dom_sf"/>
</dbReference>
<dbReference type="Gene3D" id="3.90.79.10">
    <property type="entry name" value="Nucleoside Triphosphate Pyrophosphohydrolase"/>
    <property type="match status" value="1"/>
</dbReference>
<evidence type="ECO:0000313" key="2">
    <source>
        <dbReference type="EMBL" id="GJQ10028.1"/>
    </source>
</evidence>
<evidence type="ECO:0000313" key="3">
    <source>
        <dbReference type="Proteomes" id="UP001061958"/>
    </source>
</evidence>
<dbReference type="EMBL" id="BQMJ01000013">
    <property type="protein sequence ID" value="GJQ10028.1"/>
    <property type="molecule type" value="Genomic_DNA"/>
</dbReference>
<protein>
    <recommendedName>
        <fullName evidence="1">Nudix hydrolase domain-containing protein</fullName>
    </recommendedName>
</protein>
<reference evidence="2" key="1">
    <citation type="journal article" date="2022" name="Proc. Natl. Acad. Sci. U.S.A.">
        <title>Life cycle and functional genomics of the unicellular red alga Galdieria for elucidating algal and plant evolution and industrial use.</title>
        <authorList>
            <person name="Hirooka S."/>
            <person name="Itabashi T."/>
            <person name="Ichinose T.M."/>
            <person name="Onuma R."/>
            <person name="Fujiwara T."/>
            <person name="Yamashita S."/>
            <person name="Jong L.W."/>
            <person name="Tomita R."/>
            <person name="Iwane A.H."/>
            <person name="Miyagishima S.Y."/>
        </authorList>
    </citation>
    <scope>NUCLEOTIDE SEQUENCE</scope>
    <source>
        <strain evidence="2">NBRC 102759</strain>
    </source>
</reference>
<dbReference type="PROSITE" id="PS51462">
    <property type="entry name" value="NUDIX"/>
    <property type="match status" value="1"/>
</dbReference>
<reference evidence="2" key="2">
    <citation type="submission" date="2022-01" db="EMBL/GenBank/DDBJ databases">
        <authorList>
            <person name="Hirooka S."/>
            <person name="Miyagishima S.Y."/>
        </authorList>
    </citation>
    <scope>NUCLEOTIDE SEQUENCE</scope>
    <source>
        <strain evidence="2">NBRC 102759</strain>
    </source>
</reference>
<sequence>MEPFLVDERVVFQNYFCIYRRKVKLQQQQHSFDIIGHPNSNFSAALIFPFDTKKKTVTLVKEYHPGDNSFLYGFPGGLFDPKKHTSIVDTAKAELNEEAHWVAKQWYPLTSEQGILQDKYSRNRLHMFLAIDGETIDDYQPRDAEEYIEIVSDVHVHTLPRWVYEGKMALPSSCLVWLGLEKLKEMGWIEM</sequence>
<name>A0A9C7UNN9_9RHOD</name>
<dbReference type="InterPro" id="IPR000086">
    <property type="entry name" value="NUDIX_hydrolase_dom"/>
</dbReference>
<keyword evidence="3" id="KW-1185">Reference proteome</keyword>
<dbReference type="Proteomes" id="UP001061958">
    <property type="component" value="Unassembled WGS sequence"/>
</dbReference>